<organism evidence="9">
    <name type="scientific">uncultured Acidimicrobiales bacterium</name>
    <dbReference type="NCBI Taxonomy" id="310071"/>
    <lineage>
        <taxon>Bacteria</taxon>
        <taxon>Bacillati</taxon>
        <taxon>Actinomycetota</taxon>
        <taxon>Acidimicrobiia</taxon>
        <taxon>Acidimicrobiales</taxon>
        <taxon>environmental samples</taxon>
    </lineage>
</organism>
<comment type="subunit">
    <text evidence="5 7">Part of the ribosomal stalk of the 50S ribosomal subunit. The N-terminus interacts with L11 and the large rRNA to form the base of the stalk. The C-terminus forms an elongated spine to which L12 dimers bind in a sequential fashion forming a multimeric L10(L12)X complex.</text>
</comment>
<accession>A0A6J4JB40</accession>
<evidence type="ECO:0000313" key="9">
    <source>
        <dbReference type="EMBL" id="CAA9275230.1"/>
    </source>
</evidence>
<feature type="region of interest" description="Disordered" evidence="8">
    <location>
        <begin position="176"/>
        <end position="223"/>
    </location>
</feature>
<dbReference type="AlphaFoldDB" id="A0A6J4JB40"/>
<evidence type="ECO:0000256" key="1">
    <source>
        <dbReference type="ARBA" id="ARBA00002633"/>
    </source>
</evidence>
<comment type="similarity">
    <text evidence="2 7">Belongs to the universal ribosomal protein uL10 family.</text>
</comment>
<evidence type="ECO:0000256" key="4">
    <source>
        <dbReference type="ARBA" id="ARBA00023274"/>
    </source>
</evidence>
<dbReference type="CDD" id="cd05797">
    <property type="entry name" value="Ribosomal_L10"/>
    <property type="match status" value="1"/>
</dbReference>
<dbReference type="InterPro" id="IPR022973">
    <property type="entry name" value="Ribosomal_uL10_bac"/>
</dbReference>
<name>A0A6J4JB40_9ACTN</name>
<evidence type="ECO:0000256" key="5">
    <source>
        <dbReference type="ARBA" id="ARBA00026025"/>
    </source>
</evidence>
<evidence type="ECO:0000256" key="2">
    <source>
        <dbReference type="ARBA" id="ARBA00008889"/>
    </source>
</evidence>
<dbReference type="InterPro" id="IPR047865">
    <property type="entry name" value="Ribosomal_uL10_bac_type"/>
</dbReference>
<reference evidence="9" key="1">
    <citation type="submission" date="2020-02" db="EMBL/GenBank/DDBJ databases">
        <authorList>
            <person name="Meier V. D."/>
        </authorList>
    </citation>
    <scope>NUCLEOTIDE SEQUENCE</scope>
    <source>
        <strain evidence="9">AVDCRST_MAG76</strain>
    </source>
</reference>
<proteinExistence type="inferred from homology"/>
<keyword evidence="3 7" id="KW-0689">Ribosomal protein</keyword>
<dbReference type="HAMAP" id="MF_00362">
    <property type="entry name" value="Ribosomal_uL10"/>
    <property type="match status" value="1"/>
</dbReference>
<evidence type="ECO:0000256" key="8">
    <source>
        <dbReference type="SAM" id="MobiDB-lite"/>
    </source>
</evidence>
<dbReference type="Gene3D" id="3.30.70.1730">
    <property type="match status" value="1"/>
</dbReference>
<dbReference type="Pfam" id="PF00466">
    <property type="entry name" value="Ribosomal_L10"/>
    <property type="match status" value="1"/>
</dbReference>
<dbReference type="GO" id="GO:0015934">
    <property type="term" value="C:large ribosomal subunit"/>
    <property type="evidence" value="ECO:0007669"/>
    <property type="project" value="InterPro"/>
</dbReference>
<dbReference type="PROSITE" id="PS01109">
    <property type="entry name" value="RIBOSOMAL_L10"/>
    <property type="match status" value="1"/>
</dbReference>
<evidence type="ECO:0000256" key="3">
    <source>
        <dbReference type="ARBA" id="ARBA00022980"/>
    </source>
</evidence>
<dbReference type="InterPro" id="IPR043141">
    <property type="entry name" value="Ribosomal_uL10-like_sf"/>
</dbReference>
<gene>
    <name evidence="7" type="primary">rplJ</name>
    <name evidence="9" type="ORF">AVDCRST_MAG76-3622</name>
</gene>
<comment type="function">
    <text evidence="1 7">Forms part of the ribosomal stalk, playing a central role in the interaction of the ribosome with GTP-bound translation factors.</text>
</comment>
<dbReference type="GO" id="GO:0070180">
    <property type="term" value="F:large ribosomal subunit rRNA binding"/>
    <property type="evidence" value="ECO:0007669"/>
    <property type="project" value="UniProtKB-UniRule"/>
</dbReference>
<dbReference type="SUPFAM" id="SSF160369">
    <property type="entry name" value="Ribosomal protein L10-like"/>
    <property type="match status" value="1"/>
</dbReference>
<dbReference type="NCBIfam" id="NF000955">
    <property type="entry name" value="PRK00099.1-1"/>
    <property type="match status" value="1"/>
</dbReference>
<dbReference type="GO" id="GO:0003735">
    <property type="term" value="F:structural constituent of ribosome"/>
    <property type="evidence" value="ECO:0007669"/>
    <property type="project" value="InterPro"/>
</dbReference>
<dbReference type="InterPro" id="IPR002363">
    <property type="entry name" value="Ribosomal_uL10_CS_bac"/>
</dbReference>
<dbReference type="EMBL" id="CADCSZ010000215">
    <property type="protein sequence ID" value="CAA9275230.1"/>
    <property type="molecule type" value="Genomic_DNA"/>
</dbReference>
<evidence type="ECO:0000256" key="6">
    <source>
        <dbReference type="ARBA" id="ARBA00035202"/>
    </source>
</evidence>
<dbReference type="PANTHER" id="PTHR11560">
    <property type="entry name" value="39S RIBOSOMAL PROTEIN L10, MITOCHONDRIAL"/>
    <property type="match status" value="1"/>
</dbReference>
<dbReference type="GO" id="GO:0006412">
    <property type="term" value="P:translation"/>
    <property type="evidence" value="ECO:0007669"/>
    <property type="project" value="UniProtKB-UniRule"/>
</dbReference>
<keyword evidence="7" id="KW-0699">rRNA-binding</keyword>
<keyword evidence="7" id="KW-0694">RNA-binding</keyword>
<protein>
    <recommendedName>
        <fullName evidence="6 7">Large ribosomal subunit protein uL10</fullName>
    </recommendedName>
</protein>
<keyword evidence="4 7" id="KW-0687">Ribonucleoprotein</keyword>
<dbReference type="Gene3D" id="6.10.250.290">
    <property type="match status" value="1"/>
</dbReference>
<evidence type="ECO:0000256" key="7">
    <source>
        <dbReference type="HAMAP-Rule" id="MF_00362"/>
    </source>
</evidence>
<dbReference type="InterPro" id="IPR001790">
    <property type="entry name" value="Ribosomal_uL10"/>
</dbReference>
<sequence>MDNPRPEKVAVVAEVREKLGVAQAALLADYRGLTVKDLSALREALAPTGATVGIYKNTLVRFAARDLGITDLEPLLTGPTAITFVEGDGAAAAKALRDFSRVNPLLIVKGGLLGSKVVDAGGAKALADLPNREVLLSQIAGLLQAPLQQMASLLDAVPRTFAYGIGALIDKQGGVPDEAAGAAPTDAAPTETATETETGTGTDAVDPAAPAEPSEPTPDTQES</sequence>